<accession>A0A397U942</accession>
<evidence type="ECO:0000313" key="2">
    <source>
        <dbReference type="Proteomes" id="UP000266673"/>
    </source>
</evidence>
<protein>
    <submittedName>
        <fullName evidence="1">Uncharacterized protein</fullName>
    </submittedName>
</protein>
<dbReference type="STRING" id="44941.A0A397U942"/>
<gene>
    <name evidence="1" type="ORF">C2G38_2047737</name>
</gene>
<evidence type="ECO:0000313" key="1">
    <source>
        <dbReference type="EMBL" id="RIB05269.1"/>
    </source>
</evidence>
<organism evidence="1 2">
    <name type="scientific">Gigaspora rosea</name>
    <dbReference type="NCBI Taxonomy" id="44941"/>
    <lineage>
        <taxon>Eukaryota</taxon>
        <taxon>Fungi</taxon>
        <taxon>Fungi incertae sedis</taxon>
        <taxon>Mucoromycota</taxon>
        <taxon>Glomeromycotina</taxon>
        <taxon>Glomeromycetes</taxon>
        <taxon>Diversisporales</taxon>
        <taxon>Gigasporaceae</taxon>
        <taxon>Gigaspora</taxon>
    </lineage>
</organism>
<comment type="caution">
    <text evidence="1">The sequence shown here is derived from an EMBL/GenBank/DDBJ whole genome shotgun (WGS) entry which is preliminary data.</text>
</comment>
<dbReference type="Proteomes" id="UP000266673">
    <property type="component" value="Unassembled WGS sequence"/>
</dbReference>
<dbReference type="OrthoDB" id="10363458at2759"/>
<name>A0A397U942_9GLOM</name>
<dbReference type="PANTHER" id="PTHR46919:SF2">
    <property type="entry name" value="SACSIN"/>
    <property type="match status" value="1"/>
</dbReference>
<keyword evidence="2" id="KW-1185">Reference proteome</keyword>
<dbReference type="AlphaFoldDB" id="A0A397U942"/>
<sequence>MGVRQKMDIPDLINIIKEFHSIDAMKILSNKELDKVVTVIELVANRVSEQIYSYSSLKDLLVPSTDCQLVNIYEVYFDDMRSSVDKNEKIVHSLISYSVAKTLGIKMLTGKFIDSKTNSDSDEVYESNEELAVKIHNIINDYPLESIFNEFLQI</sequence>
<dbReference type="PANTHER" id="PTHR46919">
    <property type="entry name" value="ZINC FINGER, C3HC4 TYPE (RING FINGER) FAMILY PROTEIN"/>
    <property type="match status" value="1"/>
</dbReference>
<proteinExistence type="predicted"/>
<reference evidence="1 2" key="1">
    <citation type="submission" date="2018-06" db="EMBL/GenBank/DDBJ databases">
        <title>Comparative genomics reveals the genomic features of Rhizophagus irregularis, R. cerebriforme, R. diaphanum and Gigaspora rosea, and their symbiotic lifestyle signature.</title>
        <authorList>
            <person name="Morin E."/>
            <person name="San Clemente H."/>
            <person name="Chen E.C.H."/>
            <person name="De La Providencia I."/>
            <person name="Hainaut M."/>
            <person name="Kuo A."/>
            <person name="Kohler A."/>
            <person name="Murat C."/>
            <person name="Tang N."/>
            <person name="Roy S."/>
            <person name="Loubradou J."/>
            <person name="Henrissat B."/>
            <person name="Grigoriev I.V."/>
            <person name="Corradi N."/>
            <person name="Roux C."/>
            <person name="Martin F.M."/>
        </authorList>
    </citation>
    <scope>NUCLEOTIDE SEQUENCE [LARGE SCALE GENOMIC DNA]</scope>
    <source>
        <strain evidence="1 2">DAOM 194757</strain>
    </source>
</reference>
<dbReference type="EMBL" id="QKWP01002014">
    <property type="protein sequence ID" value="RIB05269.1"/>
    <property type="molecule type" value="Genomic_DNA"/>
</dbReference>